<comment type="function">
    <text evidence="2">Involved in the storage or transport of lipids necessary for membrane maintenance under stressful conditions. Displays a binding preference for lysophospholipids.</text>
</comment>
<dbReference type="HOGENOM" id="CLU_068449_3_1_6"/>
<comment type="caution">
    <text evidence="4">The sequence shown here is derived from an EMBL/GenBank/DDBJ whole genome shotgun (WGS) entry which is preliminary data.</text>
</comment>
<dbReference type="GO" id="GO:0009279">
    <property type="term" value="C:cell outer membrane"/>
    <property type="evidence" value="ECO:0007669"/>
    <property type="project" value="UniProtKB-SubCell"/>
</dbReference>
<keyword evidence="2" id="KW-0472">Membrane</keyword>
<keyword evidence="2" id="KW-0446">Lipid-binding</keyword>
<feature type="signal peptide" evidence="2">
    <location>
        <begin position="1"/>
        <end position="34"/>
    </location>
</feature>
<dbReference type="EMBL" id="ADMT01000184">
    <property type="protein sequence ID" value="EFF82240.1"/>
    <property type="molecule type" value="Genomic_DNA"/>
</dbReference>
<organism evidence="4 5">
    <name type="scientific">Acinetobacter haemolyticus ATCC 19194</name>
    <dbReference type="NCBI Taxonomy" id="707232"/>
    <lineage>
        <taxon>Bacteria</taxon>
        <taxon>Pseudomonadati</taxon>
        <taxon>Pseudomonadota</taxon>
        <taxon>Gammaproteobacteria</taxon>
        <taxon>Moraxellales</taxon>
        <taxon>Moraxellaceae</taxon>
        <taxon>Acinetobacter</taxon>
    </lineage>
</organism>
<dbReference type="AlphaFoldDB" id="D4XRG0"/>
<dbReference type="PANTHER" id="PTHR10612">
    <property type="entry name" value="APOLIPOPROTEIN D"/>
    <property type="match status" value="1"/>
</dbReference>
<dbReference type="InterPro" id="IPR002446">
    <property type="entry name" value="Lipocalin_bac"/>
</dbReference>
<dbReference type="InterPro" id="IPR012674">
    <property type="entry name" value="Calycin"/>
</dbReference>
<comment type="subcellular location">
    <subcellularLocation>
        <location evidence="2">Cell outer membrane</location>
    </subcellularLocation>
</comment>
<evidence type="ECO:0000256" key="2">
    <source>
        <dbReference type="PIRNR" id="PIRNR036893"/>
    </source>
</evidence>
<dbReference type="InterPro" id="IPR000566">
    <property type="entry name" value="Lipocln_cytosolic_FA-bd_dom"/>
</dbReference>
<dbReference type="InterPro" id="IPR047202">
    <property type="entry name" value="Lipocalin_Blc-like_dom"/>
</dbReference>
<dbReference type="Gene3D" id="2.40.128.20">
    <property type="match status" value="1"/>
</dbReference>
<gene>
    <name evidence="4" type="ORF">HMP0015_2302</name>
</gene>
<keyword evidence="2" id="KW-0998">Cell outer membrane</keyword>
<dbReference type="PANTHER" id="PTHR10612:SF34">
    <property type="entry name" value="APOLIPOPROTEIN D"/>
    <property type="match status" value="1"/>
</dbReference>
<sequence length="196" mass="22861">MIRLIAIQSKWIGLMYQKLLFSSCLALFSSFTFAQSQTLKNEAVERIDIQQYAGKWYEIAHLPMFFQRNCVGDTTAEYQLNYDNTVKVVNRCRNKQNQIDQAEGIAYPQNEGKSKLKVSFLPKGLRWVPFTKGDYWILRVDPDYQVALVGGPSQKYLWILSRTPKLNEQIYNDYVETARQYGYDVEHLVKTSHKTP</sequence>
<dbReference type="PIRSF" id="PIRSF036893">
    <property type="entry name" value="Lipocalin_ApoD"/>
    <property type="match status" value="1"/>
</dbReference>
<dbReference type="InterPro" id="IPR022272">
    <property type="entry name" value="Lipocalin_CS"/>
</dbReference>
<evidence type="ECO:0000313" key="5">
    <source>
        <dbReference type="Proteomes" id="UP000003085"/>
    </source>
</evidence>
<keyword evidence="2" id="KW-0732">Signal</keyword>
<proteinExistence type="inferred from homology"/>
<evidence type="ECO:0000313" key="4">
    <source>
        <dbReference type="EMBL" id="EFF82240.1"/>
    </source>
</evidence>
<name>D4XRG0_ACIHA</name>
<accession>D4XRG0</accession>
<protein>
    <recommendedName>
        <fullName evidence="2">Outer membrane lipoprotein Blc</fullName>
    </recommendedName>
</protein>
<comment type="subunit">
    <text evidence="2">Homodimer.</text>
</comment>
<dbReference type="Proteomes" id="UP000003085">
    <property type="component" value="Unassembled WGS sequence"/>
</dbReference>
<dbReference type="PRINTS" id="PR01171">
    <property type="entry name" value="BCTLIPOCALIN"/>
</dbReference>
<dbReference type="CDD" id="cd19438">
    <property type="entry name" value="lipocalin_Blc-like"/>
    <property type="match status" value="1"/>
</dbReference>
<evidence type="ECO:0000259" key="3">
    <source>
        <dbReference type="Pfam" id="PF08212"/>
    </source>
</evidence>
<comment type="similarity">
    <text evidence="1 2">Belongs to the calycin superfamily. Lipocalin family.</text>
</comment>
<keyword evidence="2" id="KW-0449">Lipoprotein</keyword>
<feature type="domain" description="Lipocalin/cytosolic fatty-acid binding" evidence="3">
    <location>
        <begin position="47"/>
        <end position="191"/>
    </location>
</feature>
<dbReference type="GO" id="GO:0006950">
    <property type="term" value="P:response to stress"/>
    <property type="evidence" value="ECO:0007669"/>
    <property type="project" value="UniProtKB-ARBA"/>
</dbReference>
<dbReference type="InterPro" id="IPR022271">
    <property type="entry name" value="Lipocalin_ApoD"/>
</dbReference>
<feature type="chain" id="PRO_5013436701" description="Outer membrane lipoprotein Blc" evidence="2">
    <location>
        <begin position="35"/>
        <end position="196"/>
    </location>
</feature>
<dbReference type="GO" id="GO:0008289">
    <property type="term" value="F:lipid binding"/>
    <property type="evidence" value="ECO:0007669"/>
    <property type="project" value="UniProtKB-UniRule"/>
</dbReference>
<dbReference type="Pfam" id="PF08212">
    <property type="entry name" value="Lipocalin_2"/>
    <property type="match status" value="1"/>
</dbReference>
<dbReference type="SUPFAM" id="SSF50814">
    <property type="entry name" value="Lipocalins"/>
    <property type="match status" value="1"/>
</dbReference>
<dbReference type="PROSITE" id="PS00213">
    <property type="entry name" value="LIPOCALIN"/>
    <property type="match status" value="1"/>
</dbReference>
<evidence type="ECO:0000256" key="1">
    <source>
        <dbReference type="ARBA" id="ARBA00006889"/>
    </source>
</evidence>
<reference evidence="5" key="1">
    <citation type="submission" date="2010-03" db="EMBL/GenBank/DDBJ databases">
        <title>Complete sequence of Mobiluncus curtisii ATCC 43063.</title>
        <authorList>
            <person name="Muzny D."/>
            <person name="Qin X."/>
            <person name="Deng J."/>
            <person name="Jiang H."/>
            <person name="Liu Y."/>
            <person name="Qu J."/>
            <person name="Song X.-Z."/>
            <person name="Zhang L."/>
            <person name="Thornton R."/>
            <person name="Coyle M."/>
            <person name="Francisco L."/>
            <person name="Jackson L."/>
            <person name="Javaid M."/>
            <person name="Korchina V."/>
            <person name="Kovar C."/>
            <person name="Mata R."/>
            <person name="Mathew T."/>
            <person name="Ngo R."/>
            <person name="Nguyen L."/>
            <person name="Nguyen N."/>
            <person name="Okwuonu G."/>
            <person name="Ongeri F."/>
            <person name="Pham C."/>
            <person name="Simmons D."/>
            <person name="Wilczek-Boney K."/>
            <person name="Hale W."/>
            <person name="Jakkamsetti A."/>
            <person name="Pham P."/>
            <person name="Ruth R."/>
            <person name="San Lucas F."/>
            <person name="Warren J."/>
            <person name="Zhang J."/>
            <person name="Zhao Z."/>
            <person name="Zhou C."/>
            <person name="Zhu D."/>
            <person name="Lee S."/>
            <person name="Bess C."/>
            <person name="Blankenburg K."/>
            <person name="Forbes L."/>
            <person name="Fu Q."/>
            <person name="Gubbala S."/>
            <person name="Hirani K."/>
            <person name="Jayaseelan J.C."/>
            <person name="Lara F."/>
            <person name="Munidasa M."/>
            <person name="Palculict T."/>
            <person name="Patil S."/>
            <person name="Pu L.-L."/>
            <person name="Saada N."/>
            <person name="Tang L."/>
            <person name="Weissenberger G."/>
            <person name="Zhu Y."/>
            <person name="Hemphill L."/>
            <person name="Shang Y."/>
            <person name="Youmans B."/>
            <person name="Ayvaz T."/>
            <person name="Ross M."/>
            <person name="Santibanez J."/>
            <person name="Aqrawi P."/>
            <person name="Gross S."/>
            <person name="Joshi V."/>
            <person name="Fowler G."/>
            <person name="Nazareth L."/>
            <person name="Reid J."/>
            <person name="Worley K."/>
            <person name="Petrosino J."/>
            <person name="Highlander S."/>
            <person name="Gibbs R."/>
            <person name="Gibbs R."/>
        </authorList>
    </citation>
    <scope>NUCLEOTIDE SEQUENCE [LARGE SCALE GENOMIC DNA]</scope>
    <source>
        <strain evidence="5">ATCC 19194</strain>
    </source>
</reference>